<dbReference type="AlphaFoldDB" id="A0A1A9M9C0"/>
<reference evidence="1 2" key="1">
    <citation type="submission" date="2016-05" db="EMBL/GenBank/DDBJ databases">
        <title>Pathogenic, phenotypic and molecular characterisation of Xanthomonas nasturtii sp. nov. and Xanthomonas floridensis sp. nov., new species of Xanthomonas associated with watercress production in Florida.</title>
        <authorList>
            <person name="Vicente J.G."/>
            <person name="Rothwell S."/>
            <person name="Holub E.B."/>
            <person name="Studholme D.J."/>
        </authorList>
    </citation>
    <scope>NUCLEOTIDE SEQUENCE [LARGE SCALE GENOMIC DNA]</scope>
    <source>
        <strain evidence="1 2">WHRI 8848</strain>
    </source>
</reference>
<protein>
    <submittedName>
        <fullName evidence="1">Uncharacterized protein</fullName>
    </submittedName>
</protein>
<evidence type="ECO:0000313" key="2">
    <source>
        <dbReference type="Proteomes" id="UP000077659"/>
    </source>
</evidence>
<dbReference type="Proteomes" id="UP000077659">
    <property type="component" value="Unassembled WGS sequence"/>
</dbReference>
<evidence type="ECO:0000313" key="1">
    <source>
        <dbReference type="EMBL" id="OAG66651.1"/>
    </source>
</evidence>
<dbReference type="EMBL" id="LXNG01000025">
    <property type="protein sequence ID" value="OAG66651.1"/>
    <property type="molecule type" value="Genomic_DNA"/>
</dbReference>
<accession>A0A1A9M9C0</accession>
<comment type="caution">
    <text evidence="1">The sequence shown here is derived from an EMBL/GenBank/DDBJ whole genome shotgun (WGS) entry which is preliminary data.</text>
</comment>
<proteinExistence type="predicted"/>
<name>A0A1A9M9C0_9XANT</name>
<organism evidence="1 2">
    <name type="scientific">Xanthomonas floridensis</name>
    <dbReference type="NCBI Taxonomy" id="1843580"/>
    <lineage>
        <taxon>Bacteria</taxon>
        <taxon>Pseudomonadati</taxon>
        <taxon>Pseudomonadota</taxon>
        <taxon>Gammaproteobacteria</taxon>
        <taxon>Lysobacterales</taxon>
        <taxon>Lysobacteraceae</taxon>
        <taxon>Xanthomonas</taxon>
    </lineage>
</organism>
<sequence length="101" mass="11728">MLTALLHRRIRRCRLCGFRGISARVLCLGQRRIQILPGNARRRQTLVLLELPHRMFGLWTVVPVLRYGLTVWTTRIHLLQAILQELDLLSPVAQAQPFHLT</sequence>
<gene>
    <name evidence="1" type="ORF">A7D17_20555</name>
</gene>